<dbReference type="GO" id="GO:0008728">
    <property type="term" value="F:GTP diphosphokinase activity"/>
    <property type="evidence" value="ECO:0007669"/>
    <property type="project" value="TreeGrafter"/>
</dbReference>
<dbReference type="PANTHER" id="PTHR21262:SF36">
    <property type="entry name" value="BIFUNCTIONAL (P)PPGPP SYNTHASE_HYDROLASE SPOT"/>
    <property type="match status" value="1"/>
</dbReference>
<comment type="similarity">
    <text evidence="1">Belongs to the relA/spoT family.</text>
</comment>
<dbReference type="CDD" id="cd01668">
    <property type="entry name" value="TGS_RSH"/>
    <property type="match status" value="1"/>
</dbReference>
<dbReference type="InterPro" id="IPR043519">
    <property type="entry name" value="NT_sf"/>
</dbReference>
<dbReference type="Pfam" id="PF13328">
    <property type="entry name" value="HD_4"/>
    <property type="match status" value="1"/>
</dbReference>
<name>A0A0X8JS61_9BACT</name>
<dbReference type="Proteomes" id="UP000063964">
    <property type="component" value="Chromosome"/>
</dbReference>
<dbReference type="Gene3D" id="3.10.20.30">
    <property type="match status" value="1"/>
</dbReference>
<dbReference type="InterPro" id="IPR002912">
    <property type="entry name" value="ACT_dom"/>
</dbReference>
<keyword evidence="6" id="KW-0808">Transferase</keyword>
<dbReference type="KEGG" id="doa:AXF15_12155"/>
<dbReference type="InterPro" id="IPR006674">
    <property type="entry name" value="HD_domain"/>
</dbReference>
<evidence type="ECO:0000259" key="3">
    <source>
        <dbReference type="PROSITE" id="PS51671"/>
    </source>
</evidence>
<dbReference type="InterPro" id="IPR045865">
    <property type="entry name" value="ACT-like_dom_sf"/>
</dbReference>
<accession>A0A0X8JS61</accession>
<dbReference type="GO" id="GO:0016301">
    <property type="term" value="F:kinase activity"/>
    <property type="evidence" value="ECO:0007669"/>
    <property type="project" value="UniProtKB-KW"/>
</dbReference>
<evidence type="ECO:0000259" key="5">
    <source>
        <dbReference type="PROSITE" id="PS51880"/>
    </source>
</evidence>
<dbReference type="Gene3D" id="1.10.3210.10">
    <property type="entry name" value="Hypothetical protein af1432"/>
    <property type="match status" value="1"/>
</dbReference>
<feature type="domain" description="HD" evidence="4">
    <location>
        <begin position="45"/>
        <end position="144"/>
    </location>
</feature>
<proteinExistence type="inferred from homology"/>
<dbReference type="InterPro" id="IPR012676">
    <property type="entry name" value="TGS-like"/>
</dbReference>
<evidence type="ECO:0000313" key="6">
    <source>
        <dbReference type="EMBL" id="AMD93777.1"/>
    </source>
</evidence>
<dbReference type="InterPro" id="IPR007685">
    <property type="entry name" value="RelA_SpoT"/>
</dbReference>
<dbReference type="OrthoDB" id="9805041at2"/>
<dbReference type="PROSITE" id="PS51671">
    <property type="entry name" value="ACT"/>
    <property type="match status" value="1"/>
</dbReference>
<keyword evidence="7" id="KW-1185">Reference proteome</keyword>
<dbReference type="InterPro" id="IPR045600">
    <property type="entry name" value="RelA/SpoT_AH_RIS"/>
</dbReference>
<dbReference type="Pfam" id="PF02824">
    <property type="entry name" value="TGS"/>
    <property type="match status" value="1"/>
</dbReference>
<dbReference type="Pfam" id="PF19296">
    <property type="entry name" value="RelA_AH_RIS"/>
    <property type="match status" value="1"/>
</dbReference>
<evidence type="ECO:0000259" key="4">
    <source>
        <dbReference type="PROSITE" id="PS51831"/>
    </source>
</evidence>
<dbReference type="FunFam" id="1.10.3210.10:FF:000001">
    <property type="entry name" value="GTP pyrophosphokinase RelA"/>
    <property type="match status" value="1"/>
</dbReference>
<dbReference type="SUPFAM" id="SSF55021">
    <property type="entry name" value="ACT-like"/>
    <property type="match status" value="1"/>
</dbReference>
<reference evidence="7" key="1">
    <citation type="submission" date="2016-02" db="EMBL/GenBank/DDBJ databases">
        <authorList>
            <person name="Holder M.E."/>
            <person name="Ajami N.J."/>
            <person name="Petrosino J.F."/>
        </authorList>
    </citation>
    <scope>NUCLEOTIDE SEQUENCE [LARGE SCALE GENOMIC DNA]</scope>
    <source>
        <strain evidence="7">DSM 12838</strain>
    </source>
</reference>
<dbReference type="SUPFAM" id="SSF109604">
    <property type="entry name" value="HD-domain/PDEase-like"/>
    <property type="match status" value="1"/>
</dbReference>
<dbReference type="InterPro" id="IPR004811">
    <property type="entry name" value="RelA/Spo_fam"/>
</dbReference>
<dbReference type="PROSITE" id="PS51831">
    <property type="entry name" value="HD"/>
    <property type="match status" value="1"/>
</dbReference>
<dbReference type="SMART" id="SM00954">
    <property type="entry name" value="RelA_SpoT"/>
    <property type="match status" value="1"/>
</dbReference>
<dbReference type="STRING" id="888061.AXF15_12155"/>
<dbReference type="SUPFAM" id="SSF81301">
    <property type="entry name" value="Nucleotidyltransferase"/>
    <property type="match status" value="1"/>
</dbReference>
<dbReference type="Gene3D" id="3.30.70.260">
    <property type="match status" value="1"/>
</dbReference>
<protein>
    <submittedName>
        <fullName evidence="6">GTP pyrophosphokinase</fullName>
    </submittedName>
</protein>
<dbReference type="PANTHER" id="PTHR21262">
    <property type="entry name" value="GUANOSINE-3',5'-BIS DIPHOSPHATE 3'-PYROPHOSPHOHYDROLASE"/>
    <property type="match status" value="1"/>
</dbReference>
<feature type="domain" description="ACT" evidence="3">
    <location>
        <begin position="642"/>
        <end position="716"/>
    </location>
</feature>
<dbReference type="RefSeq" id="WP_066607983.1">
    <property type="nucleotide sequence ID" value="NZ_CP014230.1"/>
</dbReference>
<dbReference type="FunFam" id="3.30.460.10:FF:000001">
    <property type="entry name" value="GTP pyrophosphokinase RelA"/>
    <property type="match status" value="1"/>
</dbReference>
<dbReference type="EMBL" id="CP014230">
    <property type="protein sequence ID" value="AMD93777.1"/>
    <property type="molecule type" value="Genomic_DNA"/>
</dbReference>
<dbReference type="CDD" id="cd00077">
    <property type="entry name" value="HDc"/>
    <property type="match status" value="1"/>
</dbReference>
<evidence type="ECO:0000313" key="7">
    <source>
        <dbReference type="Proteomes" id="UP000063964"/>
    </source>
</evidence>
<feature type="domain" description="TGS" evidence="5">
    <location>
        <begin position="385"/>
        <end position="446"/>
    </location>
</feature>
<gene>
    <name evidence="6" type="ORF">AXF15_12155</name>
</gene>
<dbReference type="InterPro" id="IPR012675">
    <property type="entry name" value="Beta-grasp_dom_sf"/>
</dbReference>
<dbReference type="CDD" id="cd04876">
    <property type="entry name" value="ACT_RelA-SpoT"/>
    <property type="match status" value="1"/>
</dbReference>
<dbReference type="GO" id="GO:0008893">
    <property type="term" value="F:guanosine-3',5'-bis(diphosphate) 3'-diphosphatase activity"/>
    <property type="evidence" value="ECO:0007669"/>
    <property type="project" value="TreeGrafter"/>
</dbReference>
<organism evidence="6 7">
    <name type="scientific">Desulfomicrobium orale DSM 12838</name>
    <dbReference type="NCBI Taxonomy" id="888061"/>
    <lineage>
        <taxon>Bacteria</taxon>
        <taxon>Pseudomonadati</taxon>
        <taxon>Thermodesulfobacteriota</taxon>
        <taxon>Desulfovibrionia</taxon>
        <taxon>Desulfovibrionales</taxon>
        <taxon>Desulfomicrobiaceae</taxon>
        <taxon>Desulfomicrobium</taxon>
    </lineage>
</organism>
<evidence type="ECO:0000256" key="1">
    <source>
        <dbReference type="RuleBase" id="RU003847"/>
    </source>
</evidence>
<dbReference type="GO" id="GO:0015969">
    <property type="term" value="P:guanosine tetraphosphate metabolic process"/>
    <property type="evidence" value="ECO:0007669"/>
    <property type="project" value="InterPro"/>
</dbReference>
<dbReference type="Pfam" id="PF04607">
    <property type="entry name" value="RelA_SpoT"/>
    <property type="match status" value="1"/>
</dbReference>
<dbReference type="InterPro" id="IPR033655">
    <property type="entry name" value="TGS_RelA/SpoT"/>
</dbReference>
<dbReference type="SUPFAM" id="SSF81271">
    <property type="entry name" value="TGS-like"/>
    <property type="match status" value="1"/>
</dbReference>
<sequence>MIRINDILDQASTYLPPADVALIQKAYVFSAAAHAGQVRLSGEPYLSHPLEVSNILVGMRLDAPAIAAGLLHDTVEDTDASTAQISEQFGPSVAAIVEGVTKIGKMNFESKEQAQAENIRKMILAMADDIRVILVKLADRMHNISTLQFQKEHKQRAIAQETLGIYAPLANRLGLYRIKVQLENESLRYLKPDMYAQISEGINRYQEQGQVYIDRVCAMIEDVLAENGIRGRVTGRVKHIYSIYHKMKQRGLTLDQVFDMIAFRVVVNNLRECYTVLGLVHSLWKPVPGKFKDYISMPKANMYQSLHSTVIGPEGERIEIQIRTEEMHHLAENGVAAHWAYKERGSKKAQDADRFSWLRQILDWQGDLKDSRDFMSTLSLDLFQDEVYVFTPKGQVKELPEGGTPVDFAYLIHTEVGNHCAGAKVNGRIVPLNTPLKNGDTVEIITDSSRSPSRDWLQFVKSGKARSRIKHWIGTEERARSLALARELLDKEGRRMGINVTKALKSGDFEAAAREFSFRQVDDLLSAVGHGRITPRQVLRKLLPKEEQKKEELKAEDRKTQAAPAKKDPADAIAIRGVDGVLTRYAQCCNPLPGDPIIGYISRGLGVTIHTQDCPNVANMEVDRLIDVSWSADEQPKVLPARIRVICRNQQGMLGQVCTLLGKEGVNIDSGGFTSTLDGKSEMDFLIEVKTTSQLYAIIEKLRKLDAVHEVTRFATG</sequence>
<comment type="function">
    <text evidence="1">In eubacteria ppGpp (guanosine 3'-diphosphate 5'-diphosphate) is a mediator of the stringent response that coordinates a variety of cellular activities in response to changes in nutritional abundance.</text>
</comment>
<keyword evidence="6" id="KW-0418">Kinase</keyword>
<dbReference type="Pfam" id="PF13291">
    <property type="entry name" value="ACT_4"/>
    <property type="match status" value="1"/>
</dbReference>
<dbReference type="FunFam" id="3.10.20.30:FF:000002">
    <property type="entry name" value="GTP pyrophosphokinase (RelA/SpoT)"/>
    <property type="match status" value="1"/>
</dbReference>
<dbReference type="CDD" id="cd05399">
    <property type="entry name" value="NT_Rel-Spo_like"/>
    <property type="match status" value="1"/>
</dbReference>
<dbReference type="GO" id="GO:0005886">
    <property type="term" value="C:plasma membrane"/>
    <property type="evidence" value="ECO:0007669"/>
    <property type="project" value="TreeGrafter"/>
</dbReference>
<dbReference type="Gene3D" id="3.30.460.10">
    <property type="entry name" value="Beta Polymerase, domain 2"/>
    <property type="match status" value="1"/>
</dbReference>
<dbReference type="GO" id="GO:0015949">
    <property type="term" value="P:nucleobase-containing small molecule interconversion"/>
    <property type="evidence" value="ECO:0007669"/>
    <property type="project" value="UniProtKB-ARBA"/>
</dbReference>
<dbReference type="NCBIfam" id="TIGR00691">
    <property type="entry name" value="spoT_relA"/>
    <property type="match status" value="1"/>
</dbReference>
<dbReference type="GO" id="GO:0042594">
    <property type="term" value="P:response to starvation"/>
    <property type="evidence" value="ECO:0007669"/>
    <property type="project" value="TreeGrafter"/>
</dbReference>
<dbReference type="InterPro" id="IPR003607">
    <property type="entry name" value="HD/PDEase_dom"/>
</dbReference>
<dbReference type="InterPro" id="IPR004095">
    <property type="entry name" value="TGS"/>
</dbReference>
<dbReference type="PROSITE" id="PS51880">
    <property type="entry name" value="TGS"/>
    <property type="match status" value="1"/>
</dbReference>
<dbReference type="SMART" id="SM00471">
    <property type="entry name" value="HDc"/>
    <property type="match status" value="1"/>
</dbReference>
<evidence type="ECO:0000256" key="2">
    <source>
        <dbReference type="SAM" id="MobiDB-lite"/>
    </source>
</evidence>
<feature type="region of interest" description="Disordered" evidence="2">
    <location>
        <begin position="549"/>
        <end position="568"/>
    </location>
</feature>
<dbReference type="AlphaFoldDB" id="A0A0X8JS61"/>